<comment type="similarity">
    <text evidence="2">Belongs to the FARP (FMRFamide related peptide) family.</text>
</comment>
<dbReference type="AlphaFoldDB" id="A0A9N9XSC4"/>
<dbReference type="Proteomes" id="UP001153712">
    <property type="component" value="Chromosome 7"/>
</dbReference>
<dbReference type="GO" id="GO:0005576">
    <property type="term" value="C:extracellular region"/>
    <property type="evidence" value="ECO:0007669"/>
    <property type="project" value="UniProtKB-SubCell"/>
</dbReference>
<evidence type="ECO:0000256" key="5">
    <source>
        <dbReference type="ARBA" id="ARBA00023320"/>
    </source>
</evidence>
<name>A0A9N9XSC4_PHYSR</name>
<evidence type="ECO:0000313" key="8">
    <source>
        <dbReference type="EMBL" id="CAG9864183.1"/>
    </source>
</evidence>
<keyword evidence="4" id="KW-0027">Amidation</keyword>
<keyword evidence="9" id="KW-1185">Reference proteome</keyword>
<evidence type="ECO:0000256" key="6">
    <source>
        <dbReference type="SAM" id="MobiDB-lite"/>
    </source>
</evidence>
<reference evidence="8" key="1">
    <citation type="submission" date="2022-01" db="EMBL/GenBank/DDBJ databases">
        <authorList>
            <person name="King R."/>
        </authorList>
    </citation>
    <scope>NUCLEOTIDE SEQUENCE</scope>
</reference>
<dbReference type="InterPro" id="IPR002544">
    <property type="entry name" value="FMRFamid-related_peptide-like"/>
</dbReference>
<accession>A0A9N9XSC4</accession>
<feature type="region of interest" description="Disordered" evidence="6">
    <location>
        <begin position="120"/>
        <end position="150"/>
    </location>
</feature>
<evidence type="ECO:0000256" key="4">
    <source>
        <dbReference type="ARBA" id="ARBA00022815"/>
    </source>
</evidence>
<organism evidence="8 9">
    <name type="scientific">Phyllotreta striolata</name>
    <name type="common">Striped flea beetle</name>
    <name type="synonym">Crioceris striolata</name>
    <dbReference type="NCBI Taxonomy" id="444603"/>
    <lineage>
        <taxon>Eukaryota</taxon>
        <taxon>Metazoa</taxon>
        <taxon>Ecdysozoa</taxon>
        <taxon>Arthropoda</taxon>
        <taxon>Hexapoda</taxon>
        <taxon>Insecta</taxon>
        <taxon>Pterygota</taxon>
        <taxon>Neoptera</taxon>
        <taxon>Endopterygota</taxon>
        <taxon>Coleoptera</taxon>
        <taxon>Polyphaga</taxon>
        <taxon>Cucujiformia</taxon>
        <taxon>Chrysomeloidea</taxon>
        <taxon>Chrysomelidae</taxon>
        <taxon>Galerucinae</taxon>
        <taxon>Alticini</taxon>
        <taxon>Phyllotreta</taxon>
    </lineage>
</organism>
<keyword evidence="5" id="KW-0527">Neuropeptide</keyword>
<evidence type="ECO:0000256" key="1">
    <source>
        <dbReference type="ARBA" id="ARBA00004613"/>
    </source>
</evidence>
<gene>
    <name evidence="8" type="ORF">PHYEVI_LOCUS10440</name>
</gene>
<sequence>MIPLAIFLFFLVQSSFADFEDSYAERGFNSAYADDLREAEDGDLDKRDNHFMRFGRNDGDYKAKEYSYEEYDDADADAEVKRSGNHHVRFGRSGSNAFMRFGRSQDRGRNKSMFMRIGRNFQEQDGKIRSKRSAPPSPADPDYPKRKDHFMRFGKSPSFMRYGRNPDLGMGFNRPFDHGKIEPFPDHLSQVNGWDPKENQMLSLLLAKLLARRQEAASENSL</sequence>
<evidence type="ECO:0000256" key="7">
    <source>
        <dbReference type="SAM" id="SignalP"/>
    </source>
</evidence>
<feature type="chain" id="PRO_5040287933" evidence="7">
    <location>
        <begin position="18"/>
        <end position="222"/>
    </location>
</feature>
<feature type="signal peptide" evidence="7">
    <location>
        <begin position="1"/>
        <end position="17"/>
    </location>
</feature>
<evidence type="ECO:0000313" key="9">
    <source>
        <dbReference type="Proteomes" id="UP001153712"/>
    </source>
</evidence>
<keyword evidence="3" id="KW-0964">Secreted</keyword>
<proteinExistence type="inferred from homology"/>
<protein>
    <submittedName>
        <fullName evidence="8">Uncharacterized protein</fullName>
    </submittedName>
</protein>
<evidence type="ECO:0000256" key="3">
    <source>
        <dbReference type="ARBA" id="ARBA00022525"/>
    </source>
</evidence>
<comment type="subcellular location">
    <subcellularLocation>
        <location evidence="1">Secreted</location>
    </subcellularLocation>
</comment>
<dbReference type="EMBL" id="OU900100">
    <property type="protein sequence ID" value="CAG9864183.1"/>
    <property type="molecule type" value="Genomic_DNA"/>
</dbReference>
<dbReference type="GO" id="GO:0007218">
    <property type="term" value="P:neuropeptide signaling pathway"/>
    <property type="evidence" value="ECO:0007669"/>
    <property type="project" value="UniProtKB-KW"/>
</dbReference>
<dbReference type="Pfam" id="PF01581">
    <property type="entry name" value="FARP"/>
    <property type="match status" value="2"/>
</dbReference>
<dbReference type="OrthoDB" id="5813613at2759"/>
<evidence type="ECO:0000256" key="2">
    <source>
        <dbReference type="ARBA" id="ARBA00006356"/>
    </source>
</evidence>
<keyword evidence="7" id="KW-0732">Signal</keyword>